<protein>
    <submittedName>
        <fullName evidence="2">PAAR domain-containing protein</fullName>
    </submittedName>
</protein>
<comment type="caution">
    <text evidence="2">The sequence shown here is derived from an EMBL/GenBank/DDBJ whole genome shotgun (WGS) entry which is preliminary data.</text>
</comment>
<sequence length="96" mass="9613">MKPAARLGDQTAHGTPLTGTCSPNVLIGGRPAWRSVVDIHSCPLTTGVVPHVGGPVLKGSTGVLINNMPAVRLGDTIVESGPPNTIVGGCPSVLIG</sequence>
<gene>
    <name evidence="2" type="ORF">AArcSt11_00140</name>
</gene>
<dbReference type="RefSeq" id="WP_250593596.1">
    <property type="nucleotide sequence ID" value="NZ_JAKRVY010000001.1"/>
</dbReference>
<name>A0AAE3FMY8_9EURY</name>
<dbReference type="CDD" id="cd14741">
    <property type="entry name" value="PAAR_5"/>
    <property type="match status" value="1"/>
</dbReference>
<dbReference type="Gene3D" id="2.60.200.60">
    <property type="match status" value="1"/>
</dbReference>
<dbReference type="Proteomes" id="UP001202674">
    <property type="component" value="Unassembled WGS sequence"/>
</dbReference>
<evidence type="ECO:0000313" key="2">
    <source>
        <dbReference type="EMBL" id="MCL9812060.1"/>
    </source>
</evidence>
<keyword evidence="3" id="KW-1185">Reference proteome</keyword>
<feature type="region of interest" description="Disordered" evidence="1">
    <location>
        <begin position="1"/>
        <end position="21"/>
    </location>
</feature>
<proteinExistence type="predicted"/>
<evidence type="ECO:0000256" key="1">
    <source>
        <dbReference type="SAM" id="MobiDB-lite"/>
    </source>
</evidence>
<evidence type="ECO:0000313" key="3">
    <source>
        <dbReference type="Proteomes" id="UP001202674"/>
    </source>
</evidence>
<reference evidence="2 3" key="1">
    <citation type="journal article" date="2022" name="Syst. Appl. Microbiol.">
        <title>Natronocalculus amylovorans gen. nov., sp. nov., and Natranaeroarchaeum aerophilus sp. nov., dominant culturable amylolytic natronoarchaea from hypersaline soda lakes in southwestern Siberia.</title>
        <authorList>
            <person name="Sorokin D.Y."/>
            <person name="Elcheninov A.G."/>
            <person name="Khizhniak T.V."/>
            <person name="Koenen M."/>
            <person name="Bale N.J."/>
            <person name="Damste J.S.S."/>
            <person name="Kublanov I.V."/>
        </authorList>
    </citation>
    <scope>NUCLEOTIDE SEQUENCE [LARGE SCALE GENOMIC DNA]</scope>
    <source>
        <strain evidence="2 3">AArc-St1-1</strain>
    </source>
</reference>
<accession>A0AAE3FMY8</accession>
<organism evidence="2 3">
    <name type="scientific">Natranaeroarchaeum aerophilus</name>
    <dbReference type="NCBI Taxonomy" id="2917711"/>
    <lineage>
        <taxon>Archaea</taxon>
        <taxon>Methanobacteriati</taxon>
        <taxon>Methanobacteriota</taxon>
        <taxon>Stenosarchaea group</taxon>
        <taxon>Halobacteria</taxon>
        <taxon>Halobacteriales</taxon>
        <taxon>Natronoarchaeaceae</taxon>
        <taxon>Natranaeroarchaeum</taxon>
    </lineage>
</organism>
<dbReference type="InterPro" id="IPR008727">
    <property type="entry name" value="PAAR_motif"/>
</dbReference>
<dbReference type="Pfam" id="PF05488">
    <property type="entry name" value="PAAR_motif"/>
    <property type="match status" value="2"/>
</dbReference>
<dbReference type="EMBL" id="JAKRVY010000001">
    <property type="protein sequence ID" value="MCL9812060.1"/>
    <property type="molecule type" value="Genomic_DNA"/>
</dbReference>
<dbReference type="AlphaFoldDB" id="A0AAE3FMY8"/>